<dbReference type="EMBL" id="MSFL01000027">
    <property type="protein sequence ID" value="PWY71745.1"/>
    <property type="molecule type" value="Genomic_DNA"/>
</dbReference>
<organism evidence="1 2">
    <name type="scientific">Aspergillus heteromorphus CBS 117.55</name>
    <dbReference type="NCBI Taxonomy" id="1448321"/>
    <lineage>
        <taxon>Eukaryota</taxon>
        <taxon>Fungi</taxon>
        <taxon>Dikarya</taxon>
        <taxon>Ascomycota</taxon>
        <taxon>Pezizomycotina</taxon>
        <taxon>Eurotiomycetes</taxon>
        <taxon>Eurotiomycetidae</taxon>
        <taxon>Eurotiales</taxon>
        <taxon>Aspergillaceae</taxon>
        <taxon>Aspergillus</taxon>
        <taxon>Aspergillus subgen. Circumdati</taxon>
    </lineage>
</organism>
<sequence length="84" mass="9773">MTRNFESYVKYWKHEVRMETLLKSGPSLNVTVQITIPRECRDHLSRTFAWVYDQKACADIGGMPYFRNPALEDTAEDKLSTPDC</sequence>
<accession>A0A317VCM9</accession>
<dbReference type="Proteomes" id="UP000247233">
    <property type="component" value="Unassembled WGS sequence"/>
</dbReference>
<proteinExistence type="predicted"/>
<evidence type="ECO:0000313" key="2">
    <source>
        <dbReference type="Proteomes" id="UP000247233"/>
    </source>
</evidence>
<protein>
    <submittedName>
        <fullName evidence="1">Uncharacterized protein</fullName>
    </submittedName>
</protein>
<comment type="caution">
    <text evidence="1">The sequence shown here is derived from an EMBL/GenBank/DDBJ whole genome shotgun (WGS) entry which is preliminary data.</text>
</comment>
<keyword evidence="2" id="KW-1185">Reference proteome</keyword>
<name>A0A317VCM9_9EURO</name>
<dbReference type="AlphaFoldDB" id="A0A317VCM9"/>
<evidence type="ECO:0000313" key="1">
    <source>
        <dbReference type="EMBL" id="PWY71745.1"/>
    </source>
</evidence>
<dbReference type="GeneID" id="37060202"/>
<dbReference type="RefSeq" id="XP_025396337.1">
    <property type="nucleotide sequence ID" value="XM_025537965.1"/>
</dbReference>
<gene>
    <name evidence="1" type="ORF">BO70DRAFT_122317</name>
</gene>
<dbReference type="VEuPathDB" id="FungiDB:BO70DRAFT_122317"/>
<reference evidence="1 2" key="1">
    <citation type="submission" date="2016-12" db="EMBL/GenBank/DDBJ databases">
        <title>The genomes of Aspergillus section Nigri reveals drivers in fungal speciation.</title>
        <authorList>
            <consortium name="DOE Joint Genome Institute"/>
            <person name="Vesth T.C."/>
            <person name="Nybo J."/>
            <person name="Theobald S."/>
            <person name="Brandl J."/>
            <person name="Frisvad J.C."/>
            <person name="Nielsen K.F."/>
            <person name="Lyhne E.K."/>
            <person name="Kogle M.E."/>
            <person name="Kuo A."/>
            <person name="Riley R."/>
            <person name="Clum A."/>
            <person name="Nolan M."/>
            <person name="Lipzen A."/>
            <person name="Salamov A."/>
            <person name="Henrissat B."/>
            <person name="Wiebenga A."/>
            <person name="De Vries R.P."/>
            <person name="Grigoriev I.V."/>
            <person name="Mortensen U.H."/>
            <person name="Andersen M.R."/>
            <person name="Baker S.E."/>
        </authorList>
    </citation>
    <scope>NUCLEOTIDE SEQUENCE [LARGE SCALE GENOMIC DNA]</scope>
    <source>
        <strain evidence="1 2">CBS 117.55</strain>
    </source>
</reference>